<reference evidence="2" key="1">
    <citation type="submission" date="2017-09" db="EMBL/GenBank/DDBJ databases">
        <authorList>
            <person name="Varghese N."/>
            <person name="Submissions S."/>
        </authorList>
    </citation>
    <scope>NUCLEOTIDE SEQUENCE [LARGE SCALE GENOMIC DNA]</scope>
    <source>
        <strain evidence="2">CGMCC 1.12803</strain>
    </source>
</reference>
<name>A0A286ADM8_9SPHI</name>
<dbReference type="RefSeq" id="WP_171047942.1">
    <property type="nucleotide sequence ID" value="NZ_OCMT01000004.1"/>
</dbReference>
<evidence type="ECO:0000313" key="2">
    <source>
        <dbReference type="Proteomes" id="UP000219281"/>
    </source>
</evidence>
<evidence type="ECO:0000313" key="1">
    <source>
        <dbReference type="EMBL" id="SOD19993.1"/>
    </source>
</evidence>
<organism evidence="1 2">
    <name type="scientific">Pedobacter xixiisoli</name>
    <dbReference type="NCBI Taxonomy" id="1476464"/>
    <lineage>
        <taxon>Bacteria</taxon>
        <taxon>Pseudomonadati</taxon>
        <taxon>Bacteroidota</taxon>
        <taxon>Sphingobacteriia</taxon>
        <taxon>Sphingobacteriales</taxon>
        <taxon>Sphingobacteriaceae</taxon>
        <taxon>Pedobacter</taxon>
    </lineage>
</organism>
<dbReference type="Proteomes" id="UP000219281">
    <property type="component" value="Unassembled WGS sequence"/>
</dbReference>
<keyword evidence="2" id="KW-1185">Reference proteome</keyword>
<dbReference type="AlphaFoldDB" id="A0A286ADM8"/>
<protein>
    <submittedName>
        <fullName evidence="1">Uncharacterized protein</fullName>
    </submittedName>
</protein>
<sequence length="53" mass="6272">MEKDFRITSAKQYEDTMIAMFELQEKEEPLTAKELADIEIMAKAAQRYEDEEL</sequence>
<accession>A0A286ADM8</accession>
<dbReference type="EMBL" id="OCMT01000004">
    <property type="protein sequence ID" value="SOD19993.1"/>
    <property type="molecule type" value="Genomic_DNA"/>
</dbReference>
<gene>
    <name evidence="1" type="ORF">SAMN06297358_3701</name>
</gene>
<proteinExistence type="predicted"/>